<comment type="caution">
    <text evidence="3">The sequence shown here is derived from an EMBL/GenBank/DDBJ whole genome shotgun (WGS) entry which is preliminary data.</text>
</comment>
<dbReference type="Proteomes" id="UP000434101">
    <property type="component" value="Unassembled WGS sequence"/>
</dbReference>
<dbReference type="Gene3D" id="1.10.10.10">
    <property type="entry name" value="Winged helix-like DNA-binding domain superfamily/Winged helix DNA-binding domain"/>
    <property type="match status" value="1"/>
</dbReference>
<evidence type="ECO:0000313" key="3">
    <source>
        <dbReference type="EMBL" id="MXV64365.1"/>
    </source>
</evidence>
<feature type="compositionally biased region" description="Low complexity" evidence="1">
    <location>
        <begin position="238"/>
        <end position="251"/>
    </location>
</feature>
<dbReference type="OrthoDB" id="194397at2157"/>
<feature type="domain" description="DUF7344" evidence="2">
    <location>
        <begin position="18"/>
        <end position="90"/>
    </location>
</feature>
<dbReference type="AlphaFoldDB" id="A0A6B0VSK5"/>
<protein>
    <recommendedName>
        <fullName evidence="2">DUF7344 domain-containing protein</fullName>
    </recommendedName>
</protein>
<sequence>MSNPAVSERSTRSRDEIFDVLADDKRREILRIVRERSPTGITKTDLAYELAAVTADKSLVAVTDDEHRRALVECQHRSLPALIDANFLEETDGDRVATTDHWLFDDAELTVAINGQTNEFGTDLDALFEALSDSRRRTVLAVLANQYHPISTETLARDVAAREAGTTEREIGQDDLERVLASLVHVHLPVLTDAELVGHDAETDNVSYEGHPALRVSWLETESEAESETETETESDGDQSATGSSAADSTSEAVRTLHGREQIVTTGQSLCERAENELFMMFATTGLLEEGCFRRIEDALDRGVDVYVGSRDPRVREIVRERTPEVVVWEPELDWHNLPPNGASVGRLVFADRNAVLLGTLGTAADDSEYAETAILGEGIDTGLVGLMRQLIGARLDNLDLQSETVSEIPL</sequence>
<name>A0A6B0VSK5_9EURY</name>
<dbReference type="RefSeq" id="WP_160067600.1">
    <property type="nucleotide sequence ID" value="NZ_WUYX01000070.1"/>
</dbReference>
<dbReference type="InterPro" id="IPR055768">
    <property type="entry name" value="DUF7344"/>
</dbReference>
<feature type="compositionally biased region" description="Acidic residues" evidence="1">
    <location>
        <begin position="221"/>
        <end position="237"/>
    </location>
</feature>
<organism evidence="3 4">
    <name type="scientific">Natronorubrum halalkaliphilum</name>
    <dbReference type="NCBI Taxonomy" id="2691917"/>
    <lineage>
        <taxon>Archaea</taxon>
        <taxon>Methanobacteriati</taxon>
        <taxon>Methanobacteriota</taxon>
        <taxon>Stenosarchaea group</taxon>
        <taxon>Halobacteria</taxon>
        <taxon>Halobacteriales</taxon>
        <taxon>Natrialbaceae</taxon>
        <taxon>Natronorubrum</taxon>
    </lineage>
</organism>
<gene>
    <name evidence="3" type="ORF">GS429_20300</name>
</gene>
<dbReference type="EMBL" id="WUYX01000070">
    <property type="protein sequence ID" value="MXV64365.1"/>
    <property type="molecule type" value="Genomic_DNA"/>
</dbReference>
<accession>A0A6B0VSK5</accession>
<dbReference type="Pfam" id="PF24035">
    <property type="entry name" value="DUF7344"/>
    <property type="match status" value="2"/>
</dbReference>
<evidence type="ECO:0000256" key="1">
    <source>
        <dbReference type="SAM" id="MobiDB-lite"/>
    </source>
</evidence>
<proteinExistence type="predicted"/>
<feature type="domain" description="DUF7344" evidence="2">
    <location>
        <begin position="128"/>
        <end position="206"/>
    </location>
</feature>
<evidence type="ECO:0000259" key="2">
    <source>
        <dbReference type="Pfam" id="PF24035"/>
    </source>
</evidence>
<evidence type="ECO:0000313" key="4">
    <source>
        <dbReference type="Proteomes" id="UP000434101"/>
    </source>
</evidence>
<feature type="region of interest" description="Disordered" evidence="1">
    <location>
        <begin position="220"/>
        <end position="255"/>
    </location>
</feature>
<keyword evidence="4" id="KW-1185">Reference proteome</keyword>
<dbReference type="InterPro" id="IPR036388">
    <property type="entry name" value="WH-like_DNA-bd_sf"/>
</dbReference>
<reference evidence="3 4" key="1">
    <citation type="submission" date="2020-01" db="EMBL/GenBank/DDBJ databases">
        <title>Natronorubrum sp. JWXQ-INN 674 isolated from Inner Mongolia Autonomous Region of China.</title>
        <authorList>
            <person name="Xue Q."/>
        </authorList>
    </citation>
    <scope>NUCLEOTIDE SEQUENCE [LARGE SCALE GENOMIC DNA]</scope>
    <source>
        <strain evidence="3 4">JWXQ-INN-674</strain>
    </source>
</reference>